<accession>A0AAW6E0E5</accession>
<protein>
    <submittedName>
        <fullName evidence="1">Uncharacterized protein</fullName>
    </submittedName>
</protein>
<dbReference type="Proteomes" id="UP001211421">
    <property type="component" value="Unassembled WGS sequence"/>
</dbReference>
<sequence length="47" mass="5464">MKVLYPSPESWNGVVTELAALIEEYSNYIDINCIGFPDNWEEQLSRE</sequence>
<dbReference type="RefSeq" id="WP_195550828.1">
    <property type="nucleotide sequence ID" value="NZ_JADMNX010000001.1"/>
</dbReference>
<evidence type="ECO:0000313" key="2">
    <source>
        <dbReference type="Proteomes" id="UP001211421"/>
    </source>
</evidence>
<evidence type="ECO:0000313" key="1">
    <source>
        <dbReference type="EMBL" id="MDB8740509.1"/>
    </source>
</evidence>
<comment type="caution">
    <text evidence="1">The sequence shown here is derived from an EMBL/GenBank/DDBJ whole genome shotgun (WGS) entry which is preliminary data.</text>
</comment>
<gene>
    <name evidence="1" type="ORF">PNV70_00315</name>
</gene>
<organism evidence="1 2">
    <name type="scientific">Ruminococcus bicirculans</name>
    <name type="common">ex Wegman et al. 2014</name>
    <dbReference type="NCBI Taxonomy" id="1160721"/>
    <lineage>
        <taxon>Bacteria</taxon>
        <taxon>Bacillati</taxon>
        <taxon>Bacillota</taxon>
        <taxon>Clostridia</taxon>
        <taxon>Eubacteriales</taxon>
        <taxon>Oscillospiraceae</taxon>
        <taxon>Ruminococcus</taxon>
    </lineage>
</organism>
<dbReference type="AlphaFoldDB" id="A0AAW6E0E5"/>
<proteinExistence type="predicted"/>
<dbReference type="EMBL" id="JAQMLS010000001">
    <property type="protein sequence ID" value="MDB8740509.1"/>
    <property type="molecule type" value="Genomic_DNA"/>
</dbReference>
<name>A0AAW6E0E5_9FIRM</name>
<reference evidence="1" key="1">
    <citation type="submission" date="2023-01" db="EMBL/GenBank/DDBJ databases">
        <title>Human gut microbiome strain richness.</title>
        <authorList>
            <person name="Chen-Liaw A."/>
        </authorList>
    </citation>
    <scope>NUCLEOTIDE SEQUENCE</scope>
    <source>
        <strain evidence="1">D59st1_B8_D59t2_181005</strain>
    </source>
</reference>